<feature type="non-terminal residue" evidence="2">
    <location>
        <position position="1"/>
    </location>
</feature>
<reference evidence="2" key="1">
    <citation type="journal article" date="2014" name="Front. Microbiol.">
        <title>High frequency of phylogenetically diverse reductive dehalogenase-homologous genes in deep subseafloor sedimentary metagenomes.</title>
        <authorList>
            <person name="Kawai M."/>
            <person name="Futagami T."/>
            <person name="Toyoda A."/>
            <person name="Takaki Y."/>
            <person name="Nishi S."/>
            <person name="Hori S."/>
            <person name="Arai W."/>
            <person name="Tsubouchi T."/>
            <person name="Morono Y."/>
            <person name="Uchiyama I."/>
            <person name="Ito T."/>
            <person name="Fujiyama A."/>
            <person name="Inagaki F."/>
            <person name="Takami H."/>
        </authorList>
    </citation>
    <scope>NUCLEOTIDE SEQUENCE</scope>
    <source>
        <strain evidence="2">Expedition CK06-06</strain>
    </source>
</reference>
<sequence>NISEKELKGMELSREEYDLIWNIGSILASLKRFPNSIMEKITSGTDERMDVIADVHTDLNTKKVLEEGVGSPFNIYVIVKDLKGYRLCQGGVFSYYEFKHPMDDRLTDEKWQDMGERNKRPNQPDWTNTFITKKKK</sequence>
<comment type="caution">
    <text evidence="2">The sequence shown here is derived from an EMBL/GenBank/DDBJ whole genome shotgun (WGS) entry which is preliminary data.</text>
</comment>
<feature type="compositionally biased region" description="Polar residues" evidence="1">
    <location>
        <begin position="124"/>
        <end position="136"/>
    </location>
</feature>
<protein>
    <recommendedName>
        <fullName evidence="3">DUF3160 domain-containing protein</fullName>
    </recommendedName>
</protein>
<accession>X1AS96</accession>
<proteinExistence type="predicted"/>
<evidence type="ECO:0008006" key="3">
    <source>
        <dbReference type="Google" id="ProtNLM"/>
    </source>
</evidence>
<evidence type="ECO:0000313" key="2">
    <source>
        <dbReference type="EMBL" id="GAG75163.1"/>
    </source>
</evidence>
<evidence type="ECO:0000256" key="1">
    <source>
        <dbReference type="SAM" id="MobiDB-lite"/>
    </source>
</evidence>
<dbReference type="InterPro" id="IPR022601">
    <property type="entry name" value="DUF3160"/>
</dbReference>
<dbReference type="Pfam" id="PF11369">
    <property type="entry name" value="DUF3160"/>
    <property type="match status" value="1"/>
</dbReference>
<dbReference type="EMBL" id="BART01017127">
    <property type="protein sequence ID" value="GAG75163.1"/>
    <property type="molecule type" value="Genomic_DNA"/>
</dbReference>
<gene>
    <name evidence="2" type="ORF">S01H4_32702</name>
</gene>
<organism evidence="2">
    <name type="scientific">marine sediment metagenome</name>
    <dbReference type="NCBI Taxonomy" id="412755"/>
    <lineage>
        <taxon>unclassified sequences</taxon>
        <taxon>metagenomes</taxon>
        <taxon>ecological metagenomes</taxon>
    </lineage>
</organism>
<name>X1AS96_9ZZZZ</name>
<feature type="region of interest" description="Disordered" evidence="1">
    <location>
        <begin position="115"/>
        <end position="136"/>
    </location>
</feature>
<dbReference type="AlphaFoldDB" id="X1AS96"/>